<dbReference type="InterPro" id="IPR007014">
    <property type="entry name" value="FUN14"/>
</dbReference>
<dbReference type="PANTHER" id="PTHR21346">
    <property type="entry name" value="FUN14 DOMAIN CONTAINING"/>
    <property type="match status" value="1"/>
</dbReference>
<dbReference type="Proteomes" id="UP000268350">
    <property type="component" value="Unassembled WGS sequence"/>
</dbReference>
<proteinExistence type="inferred from homology"/>
<reference evidence="8" key="1">
    <citation type="submission" date="2018-01" db="EMBL/GenBank/DDBJ databases">
        <authorList>
            <person name="Alioto T."/>
            <person name="Alioto T."/>
        </authorList>
    </citation>
    <scope>NUCLEOTIDE SEQUENCE [LARGE SCALE GENOMIC DNA]</scope>
</reference>
<dbReference type="GO" id="GO:0005741">
    <property type="term" value="C:mitochondrial outer membrane"/>
    <property type="evidence" value="ECO:0007669"/>
    <property type="project" value="UniProtKB-SubCell"/>
</dbReference>
<keyword evidence="4 6" id="KW-1133">Transmembrane helix</keyword>
<gene>
    <name evidence="7" type="ORF">DGUA_6G004639</name>
</gene>
<comment type="similarity">
    <text evidence="2">Belongs to the FUN14 family.</text>
</comment>
<evidence type="ECO:0000256" key="6">
    <source>
        <dbReference type="SAM" id="Phobius"/>
    </source>
</evidence>
<evidence type="ECO:0000256" key="1">
    <source>
        <dbReference type="ARBA" id="ARBA00004374"/>
    </source>
</evidence>
<protein>
    <recommendedName>
        <fullName evidence="9">FUN14 domain-containing protein 1</fullName>
    </recommendedName>
</protein>
<comment type="subcellular location">
    <subcellularLocation>
        <location evidence="1">Mitochondrion outer membrane</location>
        <topology evidence="1">Multi-pass membrane protein</topology>
    </subcellularLocation>
</comment>
<dbReference type="GO" id="GO:0000422">
    <property type="term" value="P:autophagy of mitochondrion"/>
    <property type="evidence" value="ECO:0007669"/>
    <property type="project" value="TreeGrafter"/>
</dbReference>
<keyword evidence="8" id="KW-1185">Reference proteome</keyword>
<dbReference type="STRING" id="7266.A0A3B0KJU6"/>
<evidence type="ECO:0000256" key="2">
    <source>
        <dbReference type="ARBA" id="ARBA00009160"/>
    </source>
</evidence>
<evidence type="ECO:0000256" key="4">
    <source>
        <dbReference type="ARBA" id="ARBA00022989"/>
    </source>
</evidence>
<evidence type="ECO:0000256" key="5">
    <source>
        <dbReference type="ARBA" id="ARBA00023136"/>
    </source>
</evidence>
<evidence type="ECO:0000313" key="8">
    <source>
        <dbReference type="Proteomes" id="UP000268350"/>
    </source>
</evidence>
<organism evidence="7 8">
    <name type="scientific">Drosophila guanche</name>
    <name type="common">Fruit fly</name>
    <dbReference type="NCBI Taxonomy" id="7266"/>
    <lineage>
        <taxon>Eukaryota</taxon>
        <taxon>Metazoa</taxon>
        <taxon>Ecdysozoa</taxon>
        <taxon>Arthropoda</taxon>
        <taxon>Hexapoda</taxon>
        <taxon>Insecta</taxon>
        <taxon>Pterygota</taxon>
        <taxon>Neoptera</taxon>
        <taxon>Endopterygota</taxon>
        <taxon>Diptera</taxon>
        <taxon>Brachycera</taxon>
        <taxon>Muscomorpha</taxon>
        <taxon>Ephydroidea</taxon>
        <taxon>Drosophilidae</taxon>
        <taxon>Drosophila</taxon>
        <taxon>Sophophora</taxon>
    </lineage>
</organism>
<dbReference type="OrthoDB" id="163794at2759"/>
<evidence type="ECO:0008006" key="9">
    <source>
        <dbReference type="Google" id="ProtNLM"/>
    </source>
</evidence>
<feature type="transmembrane region" description="Helical" evidence="6">
    <location>
        <begin position="20"/>
        <end position="38"/>
    </location>
</feature>
<name>A0A3B0KJU6_DROGU</name>
<dbReference type="Pfam" id="PF04930">
    <property type="entry name" value="FUN14"/>
    <property type="match status" value="1"/>
</dbReference>
<dbReference type="AlphaFoldDB" id="A0A3B0KJU6"/>
<dbReference type="OMA" id="CQIGIGA"/>
<dbReference type="PANTHER" id="PTHR21346:SF0">
    <property type="entry name" value="RE45833P"/>
    <property type="match status" value="1"/>
</dbReference>
<evidence type="ECO:0000256" key="3">
    <source>
        <dbReference type="ARBA" id="ARBA00022692"/>
    </source>
</evidence>
<evidence type="ECO:0000313" key="7">
    <source>
        <dbReference type="EMBL" id="SPP86026.1"/>
    </source>
</evidence>
<sequence>MSDSFGAKGALDGLGRQSPYTQICIGAGTGLFVGYVFFKASKSVAIAAGGSILLAQLAIQSGLIKIDALETILLHGNQDVRGNIHVLPNVTNTETMEIIMERLTKAYDIVASSRRLCVAMLGGFLVGFGLA</sequence>
<keyword evidence="5 6" id="KW-0472">Membrane</keyword>
<accession>A0A3B0KJU6</accession>
<dbReference type="EMBL" id="OUUW01000010">
    <property type="protein sequence ID" value="SPP86026.1"/>
    <property type="molecule type" value="Genomic_DNA"/>
</dbReference>
<keyword evidence="3 6" id="KW-0812">Transmembrane</keyword>